<dbReference type="Proteomes" id="UP001059041">
    <property type="component" value="Linkage Group LG2"/>
</dbReference>
<sequence>MDDINILCTDILSIKRTMDVTDWFGRASGAKLKRDKTQAQFFGPWLHTETRGLDLTVKATDLKILGVKFDSNGGGIRQRLGFWQLRQLTLEGKVLIIKTVILPLLLLLCSIFYPPRFFLLALDREIFYFLWGSKWERLRREVMKRAPEHGGKGVPDPHLVLGAQYTALHIKYATAPFREHKTVAMARFRMGSYLRSLKILTVDLRIPIAFNLPPAYDFIKKFLKHFNLEKENITVLTNHRSILSVVQEREKVSPVPGLTLGEAERVWREVSHSALQNKHKDLAWMVAHEILPVRAVMHSRGMGKDATCPRPGCGRPETVRHALWECSAARDLWAMAGPLQFPWLPVGGVPDYRMVRGGAIQRKKPPKKEIDLWITINCIKDAIWTSRNLLVGKHVQVSLPATHQLASSRRQEYAVRCHSDVGAGASQGGLHSNRP</sequence>
<keyword evidence="4" id="KW-1185">Reference proteome</keyword>
<name>A0A9W7X3G8_TRIRA</name>
<evidence type="ECO:0000313" key="4">
    <source>
        <dbReference type="Proteomes" id="UP001059041"/>
    </source>
</evidence>
<keyword evidence="1" id="KW-1133">Transmembrane helix</keyword>
<dbReference type="GO" id="GO:0003964">
    <property type="term" value="F:RNA-directed DNA polymerase activity"/>
    <property type="evidence" value="ECO:0007669"/>
    <property type="project" value="UniProtKB-KW"/>
</dbReference>
<dbReference type="Pfam" id="PF13966">
    <property type="entry name" value="zf-RVT"/>
    <property type="match status" value="1"/>
</dbReference>
<evidence type="ECO:0000259" key="2">
    <source>
        <dbReference type="Pfam" id="PF13966"/>
    </source>
</evidence>
<reference evidence="3" key="1">
    <citation type="submission" date="2021-02" db="EMBL/GenBank/DDBJ databases">
        <title>Comparative genomics reveals that relaxation of natural selection precedes convergent phenotypic evolution of cavefish.</title>
        <authorList>
            <person name="Peng Z."/>
        </authorList>
    </citation>
    <scope>NUCLEOTIDE SEQUENCE</scope>
    <source>
        <tissue evidence="3">Muscle</tissue>
    </source>
</reference>
<organism evidence="3 4">
    <name type="scientific">Triplophysa rosa</name>
    <name type="common">Cave loach</name>
    <dbReference type="NCBI Taxonomy" id="992332"/>
    <lineage>
        <taxon>Eukaryota</taxon>
        <taxon>Metazoa</taxon>
        <taxon>Chordata</taxon>
        <taxon>Craniata</taxon>
        <taxon>Vertebrata</taxon>
        <taxon>Euteleostomi</taxon>
        <taxon>Actinopterygii</taxon>
        <taxon>Neopterygii</taxon>
        <taxon>Teleostei</taxon>
        <taxon>Ostariophysi</taxon>
        <taxon>Cypriniformes</taxon>
        <taxon>Nemacheilidae</taxon>
        <taxon>Triplophysa</taxon>
    </lineage>
</organism>
<evidence type="ECO:0000313" key="3">
    <source>
        <dbReference type="EMBL" id="KAI7813323.1"/>
    </source>
</evidence>
<keyword evidence="3" id="KW-0548">Nucleotidyltransferase</keyword>
<protein>
    <submittedName>
        <fullName evidence="3">Reverse transcriptase</fullName>
    </submittedName>
</protein>
<feature type="domain" description="Reverse transcriptase zinc-binding" evidence="2">
    <location>
        <begin position="265"/>
        <end position="333"/>
    </location>
</feature>
<keyword evidence="1" id="KW-0812">Transmembrane</keyword>
<accession>A0A9W7X3G8</accession>
<proteinExistence type="predicted"/>
<keyword evidence="3" id="KW-0808">Transferase</keyword>
<feature type="transmembrane region" description="Helical" evidence="1">
    <location>
        <begin position="95"/>
        <end position="113"/>
    </location>
</feature>
<keyword evidence="1" id="KW-0472">Membrane</keyword>
<dbReference type="InterPro" id="IPR026960">
    <property type="entry name" value="RVT-Znf"/>
</dbReference>
<dbReference type="EMBL" id="JAFHDT010000002">
    <property type="protein sequence ID" value="KAI7813323.1"/>
    <property type="molecule type" value="Genomic_DNA"/>
</dbReference>
<evidence type="ECO:0000256" key="1">
    <source>
        <dbReference type="SAM" id="Phobius"/>
    </source>
</evidence>
<keyword evidence="3" id="KW-0695">RNA-directed DNA polymerase</keyword>
<comment type="caution">
    <text evidence="3">The sequence shown here is derived from an EMBL/GenBank/DDBJ whole genome shotgun (WGS) entry which is preliminary data.</text>
</comment>
<dbReference type="AlphaFoldDB" id="A0A9W7X3G8"/>
<gene>
    <name evidence="3" type="ORF">IRJ41_016364</name>
</gene>